<dbReference type="PROSITE" id="PS50011">
    <property type="entry name" value="PROTEIN_KINASE_DOM"/>
    <property type="match status" value="1"/>
</dbReference>
<protein>
    <recommendedName>
        <fullName evidence="3">Protein kinase domain-containing protein</fullName>
    </recommendedName>
</protein>
<organism evidence="4 5">
    <name type="scientific">Alternaria burnsii</name>
    <dbReference type="NCBI Taxonomy" id="1187904"/>
    <lineage>
        <taxon>Eukaryota</taxon>
        <taxon>Fungi</taxon>
        <taxon>Dikarya</taxon>
        <taxon>Ascomycota</taxon>
        <taxon>Pezizomycotina</taxon>
        <taxon>Dothideomycetes</taxon>
        <taxon>Pleosporomycetidae</taxon>
        <taxon>Pleosporales</taxon>
        <taxon>Pleosporineae</taxon>
        <taxon>Pleosporaceae</taxon>
        <taxon>Alternaria</taxon>
        <taxon>Alternaria sect. Alternaria</taxon>
    </lineage>
</organism>
<evidence type="ECO:0000256" key="1">
    <source>
        <dbReference type="SAM" id="Coils"/>
    </source>
</evidence>
<dbReference type="GO" id="GO:1990604">
    <property type="term" value="C:IRE1-TRAF2-ASK1 complex"/>
    <property type="evidence" value="ECO:0007669"/>
    <property type="project" value="TreeGrafter"/>
</dbReference>
<sequence>MAPASRPPVALSSAEPAWPIKNGLVLHKRRDYDGTIRAIFCSTVFLDSLWYAETEKPSDKSAPDPDPYTWDTPPRLINISNVRPTYTNSTMTSAKYLKNNRLYAKTMDHLRYSTELFGTPCWLKDIVTREIANCEMLRKNPHPNICRYRGVDYDLKSKRIMALLFQKYDMTLGELVAERRTFDAEKCLQDIRQGIRHIHFLGYVHVDIKPSNIFVDLKVQPTRFVVGDFDSMQKQGSRLRYKCGTEGWRLERARHEDYKANVEQDWYGLEMMEAYIKEKGNGKPVEGRSYPKTSDILKRAKRKFEMVKNVREKQEETEKAVAKKKADAAKRIEALERADVKRANVVKQAKVAKKASRPKSTAPPENSNTASNSCDQEEEEVRRAEETENRTSVALSIAYAVTRKRTGIN</sequence>
<dbReference type="Gene3D" id="1.10.510.10">
    <property type="entry name" value="Transferase(Phosphotransferase) domain 1"/>
    <property type="match status" value="1"/>
</dbReference>
<reference evidence="4" key="2">
    <citation type="submission" date="2020-08" db="EMBL/GenBank/DDBJ databases">
        <title>Draft Genome Sequence of Cumin Blight Pathogen Alternaria burnsii.</title>
        <authorList>
            <person name="Feng Z."/>
        </authorList>
    </citation>
    <scope>NUCLEOTIDE SEQUENCE</scope>
    <source>
        <strain evidence="4">CBS107.38</strain>
    </source>
</reference>
<name>A0A8H7ECR2_9PLEO</name>
<dbReference type="InterPro" id="IPR011009">
    <property type="entry name" value="Kinase-like_dom_sf"/>
</dbReference>
<dbReference type="PROSITE" id="PS00108">
    <property type="entry name" value="PROTEIN_KINASE_ST"/>
    <property type="match status" value="1"/>
</dbReference>
<reference evidence="4" key="1">
    <citation type="submission" date="2020-01" db="EMBL/GenBank/DDBJ databases">
        <authorList>
            <person name="Feng Z.H.Z."/>
        </authorList>
    </citation>
    <scope>NUCLEOTIDE SEQUENCE</scope>
    <source>
        <strain evidence="4">CBS107.38</strain>
    </source>
</reference>
<dbReference type="GO" id="GO:0005524">
    <property type="term" value="F:ATP binding"/>
    <property type="evidence" value="ECO:0007669"/>
    <property type="project" value="InterPro"/>
</dbReference>
<keyword evidence="5" id="KW-1185">Reference proteome</keyword>
<dbReference type="GO" id="GO:0070059">
    <property type="term" value="P:intrinsic apoptotic signaling pathway in response to endoplasmic reticulum stress"/>
    <property type="evidence" value="ECO:0007669"/>
    <property type="project" value="TreeGrafter"/>
</dbReference>
<dbReference type="SMART" id="SM00220">
    <property type="entry name" value="S_TKc"/>
    <property type="match status" value="1"/>
</dbReference>
<dbReference type="Pfam" id="PF00069">
    <property type="entry name" value="Pkinase"/>
    <property type="match status" value="1"/>
</dbReference>
<feature type="coiled-coil region" evidence="1">
    <location>
        <begin position="297"/>
        <end position="327"/>
    </location>
</feature>
<feature type="region of interest" description="Disordered" evidence="2">
    <location>
        <begin position="348"/>
        <end position="394"/>
    </location>
</feature>
<evidence type="ECO:0000259" key="3">
    <source>
        <dbReference type="PROSITE" id="PS50011"/>
    </source>
</evidence>
<gene>
    <name evidence="4" type="ORF">GT037_009330</name>
</gene>
<dbReference type="InterPro" id="IPR008271">
    <property type="entry name" value="Ser/Thr_kinase_AS"/>
</dbReference>
<dbReference type="InterPro" id="IPR045133">
    <property type="entry name" value="IRE1/2-like"/>
</dbReference>
<dbReference type="GO" id="GO:0004521">
    <property type="term" value="F:RNA endonuclease activity"/>
    <property type="evidence" value="ECO:0007669"/>
    <property type="project" value="InterPro"/>
</dbReference>
<evidence type="ECO:0000313" key="4">
    <source>
        <dbReference type="EMBL" id="KAF7672829.1"/>
    </source>
</evidence>
<dbReference type="GO" id="GO:0036498">
    <property type="term" value="P:IRE1-mediated unfolded protein response"/>
    <property type="evidence" value="ECO:0007669"/>
    <property type="project" value="TreeGrafter"/>
</dbReference>
<dbReference type="GO" id="GO:0051082">
    <property type="term" value="F:unfolded protein binding"/>
    <property type="evidence" value="ECO:0007669"/>
    <property type="project" value="TreeGrafter"/>
</dbReference>
<evidence type="ECO:0000256" key="2">
    <source>
        <dbReference type="SAM" id="MobiDB-lite"/>
    </source>
</evidence>
<dbReference type="InterPro" id="IPR000719">
    <property type="entry name" value="Prot_kinase_dom"/>
</dbReference>
<evidence type="ECO:0000313" key="5">
    <source>
        <dbReference type="Proteomes" id="UP000596902"/>
    </source>
</evidence>
<dbReference type="SUPFAM" id="SSF56112">
    <property type="entry name" value="Protein kinase-like (PK-like)"/>
    <property type="match status" value="1"/>
</dbReference>
<dbReference type="PANTHER" id="PTHR13954:SF6">
    <property type="entry name" value="NON-SPECIFIC SERINE_THREONINE PROTEIN KINASE"/>
    <property type="match status" value="1"/>
</dbReference>
<dbReference type="Proteomes" id="UP000596902">
    <property type="component" value="Unassembled WGS sequence"/>
</dbReference>
<dbReference type="GO" id="GO:0004674">
    <property type="term" value="F:protein serine/threonine kinase activity"/>
    <property type="evidence" value="ECO:0007669"/>
    <property type="project" value="InterPro"/>
</dbReference>
<comment type="caution">
    <text evidence="4">The sequence shown here is derived from an EMBL/GenBank/DDBJ whole genome shotgun (WGS) entry which is preliminary data.</text>
</comment>
<feature type="compositionally biased region" description="Basic and acidic residues" evidence="2">
    <location>
        <begin position="380"/>
        <end position="389"/>
    </location>
</feature>
<proteinExistence type="predicted"/>
<dbReference type="EMBL" id="JAAABM010000015">
    <property type="protein sequence ID" value="KAF7672829.1"/>
    <property type="molecule type" value="Genomic_DNA"/>
</dbReference>
<dbReference type="PANTHER" id="PTHR13954">
    <property type="entry name" value="IRE1-RELATED"/>
    <property type="match status" value="1"/>
</dbReference>
<dbReference type="RefSeq" id="XP_038783179.1">
    <property type="nucleotide sequence ID" value="XM_038934377.1"/>
</dbReference>
<keyword evidence="1" id="KW-0175">Coiled coil</keyword>
<feature type="compositionally biased region" description="Polar residues" evidence="2">
    <location>
        <begin position="363"/>
        <end position="374"/>
    </location>
</feature>
<dbReference type="GeneID" id="62207555"/>
<dbReference type="AlphaFoldDB" id="A0A8H7ECR2"/>
<feature type="domain" description="Protein kinase" evidence="3">
    <location>
        <begin position="40"/>
        <end position="345"/>
    </location>
</feature>
<accession>A0A8H7ECR2</accession>